<dbReference type="GO" id="GO:0005524">
    <property type="term" value="F:ATP binding"/>
    <property type="evidence" value="ECO:0007669"/>
    <property type="project" value="InterPro"/>
</dbReference>
<protein>
    <submittedName>
        <fullName evidence="1">Phosphoenolpyruvate carboxykinase</fullName>
        <ecNumber evidence="1">4.1.1.49</ecNumber>
    </submittedName>
</protein>
<sequence length="82" mass="9233">MVSAALNGDLEEVFFHPHPIFQVLVPEIVPAVAQKILDPPQAWQDGESYNLQAQELAHRFVENFLQFTTASQEIMAAGLIWE</sequence>
<name>A0A5J4FCE9_MICAE</name>
<keyword evidence="1" id="KW-0418">Kinase</keyword>
<dbReference type="InterPro" id="IPR001272">
    <property type="entry name" value="PEP_carboxykinase_ATP"/>
</dbReference>
<reference evidence="1 2" key="1">
    <citation type="journal article" date="2019" name="FEMS Microbiol. Lett.">
        <title>A novel salt-tolerant genotype illuminates the sucrose gene evolution in freshwater bloom-forming cyanobacterium Microcystis aeruginosa.</title>
        <authorList>
            <person name="Tanabe Y."/>
            <person name="Yamaguchi H."/>
            <person name="Sano T."/>
            <person name="Kawachi M."/>
        </authorList>
    </citation>
    <scope>NUCLEOTIDE SEQUENCE [LARGE SCALE GENOMIC DNA]</scope>
    <source>
        <strain evidence="1 2">NIES-4325</strain>
    </source>
</reference>
<dbReference type="AlphaFoldDB" id="A0A5J4FCE9"/>
<dbReference type="Gene3D" id="3.90.228.20">
    <property type="match status" value="1"/>
</dbReference>
<dbReference type="GO" id="GO:0016301">
    <property type="term" value="F:kinase activity"/>
    <property type="evidence" value="ECO:0007669"/>
    <property type="project" value="UniProtKB-KW"/>
</dbReference>
<dbReference type="EC" id="4.1.1.49" evidence="1"/>
<dbReference type="GO" id="GO:0004612">
    <property type="term" value="F:phosphoenolpyruvate carboxykinase (ATP) activity"/>
    <property type="evidence" value="ECO:0007669"/>
    <property type="project" value="UniProtKB-EC"/>
</dbReference>
<dbReference type="GO" id="GO:0005829">
    <property type="term" value="C:cytosol"/>
    <property type="evidence" value="ECO:0007669"/>
    <property type="project" value="TreeGrafter"/>
</dbReference>
<keyword evidence="1" id="KW-0670">Pyruvate</keyword>
<organism evidence="1 2">
    <name type="scientific">Microcystis aeruginosa NIES-4325</name>
    <dbReference type="NCBI Taxonomy" id="2569534"/>
    <lineage>
        <taxon>Bacteria</taxon>
        <taxon>Bacillati</taxon>
        <taxon>Cyanobacteriota</taxon>
        <taxon>Cyanophyceae</taxon>
        <taxon>Oscillatoriophycideae</taxon>
        <taxon>Chroococcales</taxon>
        <taxon>Microcystaceae</taxon>
        <taxon>Microcystis</taxon>
    </lineage>
</organism>
<evidence type="ECO:0000313" key="1">
    <source>
        <dbReference type="EMBL" id="GEA28922.1"/>
    </source>
</evidence>
<keyword evidence="1" id="KW-0808">Transferase</keyword>
<dbReference type="SUPFAM" id="SSF53795">
    <property type="entry name" value="PEP carboxykinase-like"/>
    <property type="match status" value="1"/>
</dbReference>
<dbReference type="PANTHER" id="PTHR30031:SF0">
    <property type="entry name" value="PHOSPHOENOLPYRUVATE CARBOXYKINASE (ATP)"/>
    <property type="match status" value="1"/>
</dbReference>
<evidence type="ECO:0000313" key="2">
    <source>
        <dbReference type="Proteomes" id="UP000376575"/>
    </source>
</evidence>
<dbReference type="Proteomes" id="UP000376575">
    <property type="component" value="Unassembled WGS sequence"/>
</dbReference>
<keyword evidence="1" id="KW-0456">Lyase</keyword>
<dbReference type="EMBL" id="BJKP01000058">
    <property type="protein sequence ID" value="GEA28922.1"/>
    <property type="molecule type" value="Genomic_DNA"/>
</dbReference>
<comment type="caution">
    <text evidence="1">The sequence shown here is derived from an EMBL/GenBank/DDBJ whole genome shotgun (WGS) entry which is preliminary data.</text>
</comment>
<accession>A0A5J4FCE9</accession>
<gene>
    <name evidence="1" type="primary">pckA</name>
    <name evidence="1" type="ORF">MiAbW_03504</name>
</gene>
<dbReference type="PANTHER" id="PTHR30031">
    <property type="entry name" value="PHOSPHOENOLPYRUVATE CARBOXYKINASE ATP"/>
    <property type="match status" value="1"/>
</dbReference>
<dbReference type="GO" id="GO:0006094">
    <property type="term" value="P:gluconeogenesis"/>
    <property type="evidence" value="ECO:0007669"/>
    <property type="project" value="InterPro"/>
</dbReference>
<proteinExistence type="predicted"/>
<dbReference type="InterPro" id="IPR013035">
    <property type="entry name" value="PEP_carboxykinase_C"/>
</dbReference>